<dbReference type="InterPro" id="IPR003660">
    <property type="entry name" value="HAMP_dom"/>
</dbReference>
<feature type="transmembrane region" description="Helical" evidence="6">
    <location>
        <begin position="12"/>
        <end position="32"/>
    </location>
</feature>
<keyword evidence="10" id="KW-1185">Reference proteome</keyword>
<dbReference type="Pfam" id="PF00672">
    <property type="entry name" value="HAMP"/>
    <property type="match status" value="1"/>
</dbReference>
<evidence type="ECO:0000259" key="8">
    <source>
        <dbReference type="PROSITE" id="PS50885"/>
    </source>
</evidence>
<dbReference type="GO" id="GO:0006935">
    <property type="term" value="P:chemotaxis"/>
    <property type="evidence" value="ECO:0007669"/>
    <property type="project" value="InterPro"/>
</dbReference>
<dbReference type="PANTHER" id="PTHR32089:SF112">
    <property type="entry name" value="LYSOZYME-LIKE PROTEIN-RELATED"/>
    <property type="match status" value="1"/>
</dbReference>
<organism evidence="9 10">
    <name type="scientific">Planosporangium mesophilum</name>
    <dbReference type="NCBI Taxonomy" id="689768"/>
    <lineage>
        <taxon>Bacteria</taxon>
        <taxon>Bacillati</taxon>
        <taxon>Actinomycetota</taxon>
        <taxon>Actinomycetes</taxon>
        <taxon>Micromonosporales</taxon>
        <taxon>Micromonosporaceae</taxon>
        <taxon>Planosporangium</taxon>
    </lineage>
</organism>
<dbReference type="InterPro" id="IPR004090">
    <property type="entry name" value="Chemotax_Me-accpt_rcpt"/>
</dbReference>
<dbReference type="SUPFAM" id="SSF58104">
    <property type="entry name" value="Methyl-accepting chemotaxis protein (MCP) signaling domain"/>
    <property type="match status" value="1"/>
</dbReference>
<name>A0A8J3TA02_9ACTN</name>
<keyword evidence="1 6" id="KW-0812">Transmembrane</keyword>
<dbReference type="PROSITE" id="PS50885">
    <property type="entry name" value="HAMP"/>
    <property type="match status" value="1"/>
</dbReference>
<dbReference type="CDD" id="cd06225">
    <property type="entry name" value="HAMP"/>
    <property type="match status" value="1"/>
</dbReference>
<reference evidence="9" key="1">
    <citation type="submission" date="2021-01" db="EMBL/GenBank/DDBJ databases">
        <title>Whole genome shotgun sequence of Planosporangium mesophilum NBRC 109066.</title>
        <authorList>
            <person name="Komaki H."/>
            <person name="Tamura T."/>
        </authorList>
    </citation>
    <scope>NUCLEOTIDE SEQUENCE</scope>
    <source>
        <strain evidence="9">NBRC 109066</strain>
    </source>
</reference>
<evidence type="ECO:0000256" key="4">
    <source>
        <dbReference type="ARBA" id="ARBA00029447"/>
    </source>
</evidence>
<evidence type="ECO:0008006" key="11">
    <source>
        <dbReference type="Google" id="ProtNLM"/>
    </source>
</evidence>
<dbReference type="Pfam" id="PF00015">
    <property type="entry name" value="MCPsignal"/>
    <property type="match status" value="1"/>
</dbReference>
<feature type="transmembrane region" description="Helical" evidence="6">
    <location>
        <begin position="53"/>
        <end position="74"/>
    </location>
</feature>
<dbReference type="GO" id="GO:0016020">
    <property type="term" value="C:membrane"/>
    <property type="evidence" value="ECO:0007669"/>
    <property type="project" value="InterPro"/>
</dbReference>
<dbReference type="InterPro" id="IPR004089">
    <property type="entry name" value="MCPsignal_dom"/>
</dbReference>
<comment type="caution">
    <text evidence="9">The sequence shown here is derived from an EMBL/GenBank/DDBJ whole genome shotgun (WGS) entry which is preliminary data.</text>
</comment>
<evidence type="ECO:0000256" key="1">
    <source>
        <dbReference type="ARBA" id="ARBA00022692"/>
    </source>
</evidence>
<dbReference type="AlphaFoldDB" id="A0A8J3TA02"/>
<dbReference type="GO" id="GO:0007165">
    <property type="term" value="P:signal transduction"/>
    <property type="evidence" value="ECO:0007669"/>
    <property type="project" value="UniProtKB-KW"/>
</dbReference>
<evidence type="ECO:0000256" key="3">
    <source>
        <dbReference type="ARBA" id="ARBA00023224"/>
    </source>
</evidence>
<dbReference type="PROSITE" id="PS50111">
    <property type="entry name" value="CHEMOTAXIS_TRANSDUC_2"/>
    <property type="match status" value="1"/>
</dbReference>
<evidence type="ECO:0000313" key="9">
    <source>
        <dbReference type="EMBL" id="GII21401.1"/>
    </source>
</evidence>
<protein>
    <recommendedName>
        <fullName evidence="11">Methyl-accepting chemotaxis protein</fullName>
    </recommendedName>
</protein>
<proteinExistence type="inferred from homology"/>
<evidence type="ECO:0000256" key="5">
    <source>
        <dbReference type="PROSITE-ProRule" id="PRU00284"/>
    </source>
</evidence>
<keyword evidence="3 5" id="KW-0807">Transducer</keyword>
<dbReference type="Gene3D" id="1.10.287.950">
    <property type="entry name" value="Methyl-accepting chemotaxis protein"/>
    <property type="match status" value="1"/>
</dbReference>
<keyword evidence="6" id="KW-0472">Membrane</keyword>
<gene>
    <name evidence="9" type="ORF">Pme01_09980</name>
</gene>
<evidence type="ECO:0000313" key="10">
    <source>
        <dbReference type="Proteomes" id="UP000599074"/>
    </source>
</evidence>
<dbReference type="SMART" id="SM00283">
    <property type="entry name" value="MA"/>
    <property type="match status" value="1"/>
</dbReference>
<comment type="similarity">
    <text evidence="4">Belongs to the methyl-accepting chemotaxis (MCP) protein family.</text>
</comment>
<dbReference type="GO" id="GO:0004888">
    <property type="term" value="F:transmembrane signaling receptor activity"/>
    <property type="evidence" value="ECO:0007669"/>
    <property type="project" value="InterPro"/>
</dbReference>
<dbReference type="PANTHER" id="PTHR32089">
    <property type="entry name" value="METHYL-ACCEPTING CHEMOTAXIS PROTEIN MCPB"/>
    <property type="match status" value="1"/>
</dbReference>
<sequence length="394" mass="40574">MFALVGRLPVKLRSAIAILLLVGGFIGFGLYARSVAHSIAAALPAGSAARAELDLLAALALWVPIVLVPVGLFMQASTWVSVIGALKHAARVIAIAATGDLSPRMTIAGKDELHQMGVAFNTMITQFETTVRGMRQAIDELDRSSVDLEAVSATMASAAEATAVELGTATESARRANHEVESIATGTEQLRQAIGEVSANTTAVSRSTDDAVANVEEATANVARLRESSLAIGEVVRSINAIAAQTNLLALNATIEAARAGEAGRGFAIVAGEVKELAQMTADATEEISRRVDAIQHDTDEAVAAVTGFADVIRLIGEHQVSIAGAIEEQTAAIGAMAQGAGTVSDTSARIGDAIGGAGRAAEEVRGVSAETLRTVTDLTSTAGRLRDLAARFS</sequence>
<feature type="domain" description="HAMP" evidence="8">
    <location>
        <begin position="80"/>
        <end position="132"/>
    </location>
</feature>
<keyword evidence="2 6" id="KW-1133">Transmembrane helix</keyword>
<dbReference type="SMART" id="SM00304">
    <property type="entry name" value="HAMP"/>
    <property type="match status" value="1"/>
</dbReference>
<evidence type="ECO:0000256" key="2">
    <source>
        <dbReference type="ARBA" id="ARBA00022989"/>
    </source>
</evidence>
<dbReference type="EMBL" id="BOON01000006">
    <property type="protein sequence ID" value="GII21401.1"/>
    <property type="molecule type" value="Genomic_DNA"/>
</dbReference>
<evidence type="ECO:0000259" key="7">
    <source>
        <dbReference type="PROSITE" id="PS50111"/>
    </source>
</evidence>
<dbReference type="Proteomes" id="UP000599074">
    <property type="component" value="Unassembled WGS sequence"/>
</dbReference>
<dbReference type="RefSeq" id="WP_168112436.1">
    <property type="nucleotide sequence ID" value="NZ_BOON01000006.1"/>
</dbReference>
<accession>A0A8J3TA02</accession>
<feature type="domain" description="Methyl-accepting transducer" evidence="7">
    <location>
        <begin position="137"/>
        <end position="380"/>
    </location>
</feature>
<evidence type="ECO:0000256" key="6">
    <source>
        <dbReference type="SAM" id="Phobius"/>
    </source>
</evidence>
<dbReference type="PRINTS" id="PR00260">
    <property type="entry name" value="CHEMTRNSDUCR"/>
</dbReference>